<dbReference type="Proteomes" id="UP000253472">
    <property type="component" value="Unassembled WGS sequence"/>
</dbReference>
<proteinExistence type="predicted"/>
<keyword evidence="2" id="KW-1185">Reference proteome</keyword>
<dbReference type="EMBL" id="QLNQ01000001">
    <property type="protein sequence ID" value="RCK66626.1"/>
    <property type="molecule type" value="Genomic_DNA"/>
</dbReference>
<sequence>MSLYAKWMALPLKVRIYIGVSTMGVAVLGDYVTSRIASEMEARKELDELEKRRITTTTTNEN</sequence>
<protein>
    <submittedName>
        <fullName evidence="1">Uncharacterized protein</fullName>
    </submittedName>
</protein>
<evidence type="ECO:0000313" key="1">
    <source>
        <dbReference type="EMBL" id="RCK66626.1"/>
    </source>
</evidence>
<reference evidence="1 2" key="1">
    <citation type="submission" date="2018-06" db="EMBL/GenBank/DDBJ databases">
        <title>Whole genome sequencing of Candida tropicalis (genome annotated by CSBL at Korea University).</title>
        <authorList>
            <person name="Ahn J."/>
        </authorList>
    </citation>
    <scope>NUCLEOTIDE SEQUENCE [LARGE SCALE GENOMIC DNA]</scope>
    <source>
        <strain evidence="1 2">ATCC 20962</strain>
    </source>
</reference>
<accession>A0A367YL80</accession>
<dbReference type="OrthoDB" id="4017494at2759"/>
<name>A0A367YL80_9ASCO</name>
<organism evidence="1 2">
    <name type="scientific">Candida viswanathii</name>
    <dbReference type="NCBI Taxonomy" id="5486"/>
    <lineage>
        <taxon>Eukaryota</taxon>
        <taxon>Fungi</taxon>
        <taxon>Dikarya</taxon>
        <taxon>Ascomycota</taxon>
        <taxon>Saccharomycotina</taxon>
        <taxon>Pichiomycetes</taxon>
        <taxon>Debaryomycetaceae</taxon>
        <taxon>Candida/Lodderomyces clade</taxon>
        <taxon>Candida</taxon>
    </lineage>
</organism>
<gene>
    <name evidence="1" type="ORF">Cantr_02769</name>
</gene>
<evidence type="ECO:0000313" key="2">
    <source>
        <dbReference type="Proteomes" id="UP000253472"/>
    </source>
</evidence>
<comment type="caution">
    <text evidence="1">The sequence shown here is derived from an EMBL/GenBank/DDBJ whole genome shotgun (WGS) entry which is preliminary data.</text>
</comment>
<dbReference type="AlphaFoldDB" id="A0A367YL80"/>